<proteinExistence type="predicted"/>
<gene>
    <name evidence="1" type="ORF">HEK616_68970</name>
</gene>
<keyword evidence="2" id="KW-1185">Reference proteome</keyword>
<dbReference type="Proteomes" id="UP001059597">
    <property type="component" value="Chromosome"/>
</dbReference>
<name>A0ABN6R758_STRNI</name>
<evidence type="ECO:0000313" key="1">
    <source>
        <dbReference type="EMBL" id="BDM73410.1"/>
    </source>
</evidence>
<accession>A0ABN6R758</accession>
<organism evidence="1 2">
    <name type="scientific">Streptomyces nigrescens</name>
    <dbReference type="NCBI Taxonomy" id="1920"/>
    <lineage>
        <taxon>Bacteria</taxon>
        <taxon>Bacillati</taxon>
        <taxon>Actinomycetota</taxon>
        <taxon>Actinomycetes</taxon>
        <taxon>Kitasatosporales</taxon>
        <taxon>Streptomycetaceae</taxon>
        <taxon>Streptomyces</taxon>
    </lineage>
</organism>
<protein>
    <submittedName>
        <fullName evidence="1">Uncharacterized protein</fullName>
    </submittedName>
</protein>
<reference evidence="1" key="1">
    <citation type="submission" date="2022-06" db="EMBL/GenBank/DDBJ databases">
        <title>Complete genome sequence of Streptomyces nigrescens HEK616.</title>
        <authorList>
            <person name="Asamizu S."/>
            <person name="Onaka H."/>
        </authorList>
    </citation>
    <scope>NUCLEOTIDE SEQUENCE</scope>
    <source>
        <strain evidence="1">HEK616</strain>
    </source>
</reference>
<dbReference type="EMBL" id="AP026073">
    <property type="protein sequence ID" value="BDM73410.1"/>
    <property type="molecule type" value="Genomic_DNA"/>
</dbReference>
<sequence>MEAQLLGALPHLPSTFGPAADGKYHGAQSHALERTAVRVFLTIAAGHRTPPATLNRHTALARERPPTPSSVRLPLRLIRATHRTPVRTGAGRWARD</sequence>
<evidence type="ECO:0000313" key="2">
    <source>
        <dbReference type="Proteomes" id="UP001059597"/>
    </source>
</evidence>